<dbReference type="EMBL" id="QVIG01000001">
    <property type="protein sequence ID" value="RGD59348.1"/>
    <property type="molecule type" value="Genomic_DNA"/>
</dbReference>
<evidence type="ECO:0000259" key="2">
    <source>
        <dbReference type="Pfam" id="PF01757"/>
    </source>
</evidence>
<dbReference type="Proteomes" id="UP000263377">
    <property type="component" value="Unassembled WGS sequence"/>
</dbReference>
<gene>
    <name evidence="3" type="ORF">DR950_17540</name>
</gene>
<name>A0A372ZTV0_9ACTN</name>
<keyword evidence="1" id="KW-1133">Transmembrane helix</keyword>
<dbReference type="Pfam" id="PF01757">
    <property type="entry name" value="Acyl_transf_3"/>
    <property type="match status" value="1"/>
</dbReference>
<dbReference type="RefSeq" id="WP_117487558.1">
    <property type="nucleotide sequence ID" value="NZ_QVIG01000001.1"/>
</dbReference>
<keyword evidence="3" id="KW-0012">Acyltransferase</keyword>
<accession>A0A372ZTV0</accession>
<protein>
    <submittedName>
        <fullName evidence="3">Acyltransferase</fullName>
    </submittedName>
</protein>
<evidence type="ECO:0000313" key="3">
    <source>
        <dbReference type="EMBL" id="RGD59348.1"/>
    </source>
</evidence>
<evidence type="ECO:0000256" key="1">
    <source>
        <dbReference type="SAM" id="Phobius"/>
    </source>
</evidence>
<keyword evidence="4" id="KW-1185">Reference proteome</keyword>
<feature type="transmembrane region" description="Helical" evidence="1">
    <location>
        <begin position="43"/>
        <end position="60"/>
    </location>
</feature>
<sequence length="424" mass="44156">MADTLAAPPRTPRALAAGPLTALRRAAARVDAKTPADRDRALDGLRALALLAVPVGHWMLGGFTRSPDGALHNASPLSTLGFFAPLSWVLQMLGVFFLVGGHSSVRSLERARAKGVTYGGWLRARAVRLLRPVLGVAAVWAALIPLLPALGVPEDTVRTGATLVVQPLWYIGVYLGLTALTPLCVAAGRRLGGWSAGLLVASVAAVDLLRYGPWAGSVPSWVALLNILPGWLFGYQLGVLWAQGRLGRPAARVLLLGGGALFAALLLVFHYPASMVGVPGAERTNSHPPSLLVLALAAFQCGAAVLLRERLGRLLTGRPLLWLPVVVVNLSAMTIFCWHQSAMLAVAVPGAAALGAVPGLSTAPDSLGWVLARLALLPLFGAVLVAVGWFTRRFDGPWTAFSRGGKAVAGAAAALFAAYALGVV</sequence>
<feature type="transmembrane region" description="Helical" evidence="1">
    <location>
        <begin position="168"/>
        <end position="187"/>
    </location>
</feature>
<reference evidence="3 4" key="1">
    <citation type="submission" date="2018-08" db="EMBL/GenBank/DDBJ databases">
        <title>Diversity &amp; Physiological Properties of Lignin-Decomposing Actinobacteria from Soil.</title>
        <authorList>
            <person name="Roh S.G."/>
            <person name="Kim S.B."/>
        </authorList>
    </citation>
    <scope>NUCLEOTIDE SEQUENCE [LARGE SCALE GENOMIC DNA]</scope>
    <source>
        <strain evidence="3 4">MMS17-GH009</strain>
    </source>
</reference>
<feature type="transmembrane region" description="Helical" evidence="1">
    <location>
        <begin position="194"/>
        <end position="212"/>
    </location>
</feature>
<feature type="transmembrane region" description="Helical" evidence="1">
    <location>
        <begin position="367"/>
        <end position="391"/>
    </location>
</feature>
<feature type="transmembrane region" description="Helical" evidence="1">
    <location>
        <begin position="320"/>
        <end position="347"/>
    </location>
</feature>
<organism evidence="3 4">
    <name type="scientific">Kitasatospora xanthocidica</name>
    <dbReference type="NCBI Taxonomy" id="83382"/>
    <lineage>
        <taxon>Bacteria</taxon>
        <taxon>Bacillati</taxon>
        <taxon>Actinomycetota</taxon>
        <taxon>Actinomycetes</taxon>
        <taxon>Kitasatosporales</taxon>
        <taxon>Streptomycetaceae</taxon>
        <taxon>Kitasatospora</taxon>
    </lineage>
</organism>
<keyword evidence="1" id="KW-0472">Membrane</keyword>
<keyword evidence="3" id="KW-0808">Transferase</keyword>
<comment type="caution">
    <text evidence="3">The sequence shown here is derived from an EMBL/GenBank/DDBJ whole genome shotgun (WGS) entry which is preliminary data.</text>
</comment>
<dbReference type="InterPro" id="IPR002656">
    <property type="entry name" value="Acyl_transf_3_dom"/>
</dbReference>
<feature type="transmembrane region" description="Helical" evidence="1">
    <location>
        <begin position="80"/>
        <end position="100"/>
    </location>
</feature>
<feature type="transmembrane region" description="Helical" evidence="1">
    <location>
        <begin position="218"/>
        <end position="241"/>
    </location>
</feature>
<feature type="transmembrane region" description="Helical" evidence="1">
    <location>
        <begin position="253"/>
        <end position="271"/>
    </location>
</feature>
<evidence type="ECO:0000313" key="4">
    <source>
        <dbReference type="Proteomes" id="UP000263377"/>
    </source>
</evidence>
<dbReference type="AlphaFoldDB" id="A0A372ZTV0"/>
<feature type="domain" description="Acyltransferase 3" evidence="2">
    <location>
        <begin position="40"/>
        <end position="346"/>
    </location>
</feature>
<feature type="transmembrane region" description="Helical" evidence="1">
    <location>
        <begin position="129"/>
        <end position="148"/>
    </location>
</feature>
<feature type="transmembrane region" description="Helical" evidence="1">
    <location>
        <begin position="291"/>
        <end position="308"/>
    </location>
</feature>
<proteinExistence type="predicted"/>
<keyword evidence="1" id="KW-0812">Transmembrane</keyword>
<dbReference type="GO" id="GO:0016747">
    <property type="term" value="F:acyltransferase activity, transferring groups other than amino-acyl groups"/>
    <property type="evidence" value="ECO:0007669"/>
    <property type="project" value="InterPro"/>
</dbReference>
<feature type="transmembrane region" description="Helical" evidence="1">
    <location>
        <begin position="403"/>
        <end position="422"/>
    </location>
</feature>